<dbReference type="eggNOG" id="COG1262">
    <property type="taxonomic scope" value="Bacteria"/>
</dbReference>
<evidence type="ECO:0000313" key="7">
    <source>
        <dbReference type="Proteomes" id="UP000002383"/>
    </source>
</evidence>
<dbReference type="RefSeq" id="WP_012639028.1">
    <property type="nucleotide sequence ID" value="NC_011901.1"/>
</dbReference>
<dbReference type="AlphaFoldDB" id="B8GLJ8"/>
<dbReference type="OrthoDB" id="9768004at2"/>
<evidence type="ECO:0000256" key="3">
    <source>
        <dbReference type="ARBA" id="ARBA00037882"/>
    </source>
</evidence>
<dbReference type="Pfam" id="PF12867">
    <property type="entry name" value="DinB_2"/>
    <property type="match status" value="1"/>
</dbReference>
<organism evidence="6 7">
    <name type="scientific">Thioalkalivibrio sulfidiphilus (strain HL-EbGR7)</name>
    <dbReference type="NCBI Taxonomy" id="396588"/>
    <lineage>
        <taxon>Bacteria</taxon>
        <taxon>Pseudomonadati</taxon>
        <taxon>Pseudomonadota</taxon>
        <taxon>Gammaproteobacteria</taxon>
        <taxon>Chromatiales</taxon>
        <taxon>Ectothiorhodospiraceae</taxon>
        <taxon>Thioalkalivibrio</taxon>
    </lineage>
</organism>
<evidence type="ECO:0000256" key="2">
    <source>
        <dbReference type="ARBA" id="ARBA00023004"/>
    </source>
</evidence>
<feature type="domain" description="DinB-like" evidence="5">
    <location>
        <begin position="11"/>
        <end position="142"/>
    </location>
</feature>
<gene>
    <name evidence="6" type="ordered locus">Tgr7_2475</name>
</gene>
<comment type="pathway">
    <text evidence="3">Amino-acid biosynthesis; ergothioneine biosynthesis.</text>
</comment>
<dbReference type="PANTHER" id="PTHR23150">
    <property type="entry name" value="SULFATASE MODIFYING FACTOR 1, 2"/>
    <property type="match status" value="1"/>
</dbReference>
<dbReference type="PANTHER" id="PTHR23150:SF36">
    <property type="entry name" value="HERCYNINE OXYGENASE"/>
    <property type="match status" value="1"/>
</dbReference>
<keyword evidence="1" id="KW-0560">Oxidoreductase</keyword>
<dbReference type="STRING" id="396588.Tgr7_2475"/>
<dbReference type="InterPro" id="IPR024775">
    <property type="entry name" value="DinB-like"/>
</dbReference>
<sequence>MTTSLATLTRLRAVQHRLRALIAPLDDATCRQQFHGDLSPLGWHLGHCVYVENHWLRAVVLGDDRLTRKLRDYYTPETSPKPRRGPQLPDKQRLLDQVMQQQDDNILLLSGLAEPLPAHPLLEHEYLPLFLIQHHCQHYETMLMVLNQRAIKQHPGDFHPQRRLESDDASLVRLRVPAGDFPVGGEAPKAFDNELPVHTFSQDAFYLGAKPVSNAQYLCFIEAGGYQDPGHWDEAGRAWLSEHPARAPDHWRQDDRGWWYGIDQDGPHDLDPDMPVHGLSHHEARAFARFAGARLPHEHEWEVACRLGLMYDSGHVWEWCANSFFPYPGFKPFPYDEYSLPWFDGQHYTLRGASRHTRRDIRRCSFRNFYTPEKRHVFAGLRLAW</sequence>
<evidence type="ECO:0000313" key="6">
    <source>
        <dbReference type="EMBL" id="ACL73553.1"/>
    </source>
</evidence>
<dbReference type="InterPro" id="IPR051043">
    <property type="entry name" value="Sulfatase_Mod_Factor_Kinase"/>
</dbReference>
<dbReference type="InterPro" id="IPR016187">
    <property type="entry name" value="CTDL_fold"/>
</dbReference>
<keyword evidence="2" id="KW-0408">Iron</keyword>
<dbReference type="Gene3D" id="3.90.1580.10">
    <property type="entry name" value="paralog of FGE (formylglycine-generating enzyme)"/>
    <property type="match status" value="2"/>
</dbReference>
<dbReference type="Gene3D" id="1.20.120.450">
    <property type="entry name" value="dinb family like domain"/>
    <property type="match status" value="1"/>
</dbReference>
<feature type="domain" description="Sulfatase-modifying factor enzyme-like" evidence="4">
    <location>
        <begin position="174"/>
        <end position="309"/>
    </location>
</feature>
<dbReference type="SUPFAM" id="SSF109854">
    <property type="entry name" value="DinB/YfiT-like putative metalloenzymes"/>
    <property type="match status" value="1"/>
</dbReference>
<reference evidence="6 7" key="1">
    <citation type="journal article" date="2011" name="Stand. Genomic Sci.">
        <title>Complete genome sequence of 'Thioalkalivibrio sulfidophilus' HL-EbGr7.</title>
        <authorList>
            <person name="Muyzer G."/>
            <person name="Sorokin D.Y."/>
            <person name="Mavromatis K."/>
            <person name="Lapidus A."/>
            <person name="Clum A."/>
            <person name="Ivanova N."/>
            <person name="Pati A."/>
            <person name="d'Haeseleer P."/>
            <person name="Woyke T."/>
            <person name="Kyrpides N.C."/>
        </authorList>
    </citation>
    <scope>NUCLEOTIDE SEQUENCE [LARGE SCALE GENOMIC DNA]</scope>
    <source>
        <strain evidence="6 7">HL-EbGR7</strain>
    </source>
</reference>
<name>B8GLJ8_THISH</name>
<dbReference type="HOGENOM" id="CLU_012431_9_2_6"/>
<proteinExistence type="predicted"/>
<accession>B8GLJ8</accession>
<dbReference type="InterPro" id="IPR034660">
    <property type="entry name" value="DinB/YfiT-like"/>
</dbReference>
<evidence type="ECO:0000259" key="4">
    <source>
        <dbReference type="Pfam" id="PF03781"/>
    </source>
</evidence>
<dbReference type="KEGG" id="tgr:Tgr7_2475"/>
<dbReference type="Proteomes" id="UP000002383">
    <property type="component" value="Chromosome"/>
</dbReference>
<dbReference type="InterPro" id="IPR005532">
    <property type="entry name" value="SUMF_dom"/>
</dbReference>
<evidence type="ECO:0000259" key="5">
    <source>
        <dbReference type="Pfam" id="PF12867"/>
    </source>
</evidence>
<dbReference type="SUPFAM" id="SSF56436">
    <property type="entry name" value="C-type lectin-like"/>
    <property type="match status" value="1"/>
</dbReference>
<protein>
    <recommendedName>
        <fullName evidence="8">Sulfatase-modifying factor enzyme domain-containing protein</fullName>
    </recommendedName>
</protein>
<dbReference type="Pfam" id="PF03781">
    <property type="entry name" value="FGE-sulfatase"/>
    <property type="match status" value="1"/>
</dbReference>
<keyword evidence="7" id="KW-1185">Reference proteome</keyword>
<dbReference type="EMBL" id="CP001339">
    <property type="protein sequence ID" value="ACL73553.1"/>
    <property type="molecule type" value="Genomic_DNA"/>
</dbReference>
<evidence type="ECO:0000256" key="1">
    <source>
        <dbReference type="ARBA" id="ARBA00023002"/>
    </source>
</evidence>
<evidence type="ECO:0008006" key="8">
    <source>
        <dbReference type="Google" id="ProtNLM"/>
    </source>
</evidence>
<dbReference type="InterPro" id="IPR042095">
    <property type="entry name" value="SUMF_sf"/>
</dbReference>